<reference evidence="1" key="1">
    <citation type="journal article" date="2022" name="Int. J. Mol. Sci.">
        <title>Draft Genome of Tanacetum Coccineum: Genomic Comparison of Closely Related Tanacetum-Family Plants.</title>
        <authorList>
            <person name="Yamashiro T."/>
            <person name="Shiraishi A."/>
            <person name="Nakayama K."/>
            <person name="Satake H."/>
        </authorList>
    </citation>
    <scope>NUCLEOTIDE SEQUENCE</scope>
</reference>
<reference evidence="1" key="2">
    <citation type="submission" date="2022-01" db="EMBL/GenBank/DDBJ databases">
        <authorList>
            <person name="Yamashiro T."/>
            <person name="Shiraishi A."/>
            <person name="Satake H."/>
            <person name="Nakayama K."/>
        </authorList>
    </citation>
    <scope>NUCLEOTIDE SEQUENCE</scope>
</reference>
<sequence length="352" mass="40816">MNQEEIQQAARDETLVPTAERVKITSTNMRIDPTLTQKEETFQVVLDLIKASPCYNAFLVTTNVPKIYMQQFWFTVKKIKKTTSYEFDLADKKCKVDVELFRKILDICPRVPYEDFIVPPSKESLIVSLVFSKVMVIIIPDPFIGKHIYAASSENHPPMLNKDKYVPRSSRLLRYAKSKPNGKLIYNSIMHGPYVKRMIPELSDPNCEVPVAETFHEQTDDELTDKEVKQMEADDQAIQIILMGFSEDIYAAIDSCEIAQEIWFTSTDGELIGSYYHRFLKLMNDFKRNKHFPGKISSNLKFLNNLQPEWRRHVEVNELRAERLARAHDPLALMANSNNPYNYLVFHQDQPS</sequence>
<comment type="caution">
    <text evidence="1">The sequence shown here is derived from an EMBL/GenBank/DDBJ whole genome shotgun (WGS) entry which is preliminary data.</text>
</comment>
<evidence type="ECO:0000313" key="1">
    <source>
        <dbReference type="EMBL" id="GJT47921.1"/>
    </source>
</evidence>
<gene>
    <name evidence="1" type="ORF">Tco_0974078</name>
</gene>
<dbReference type="Proteomes" id="UP001151760">
    <property type="component" value="Unassembled WGS sequence"/>
</dbReference>
<organism evidence="1 2">
    <name type="scientific">Tanacetum coccineum</name>
    <dbReference type="NCBI Taxonomy" id="301880"/>
    <lineage>
        <taxon>Eukaryota</taxon>
        <taxon>Viridiplantae</taxon>
        <taxon>Streptophyta</taxon>
        <taxon>Embryophyta</taxon>
        <taxon>Tracheophyta</taxon>
        <taxon>Spermatophyta</taxon>
        <taxon>Magnoliopsida</taxon>
        <taxon>eudicotyledons</taxon>
        <taxon>Gunneridae</taxon>
        <taxon>Pentapetalae</taxon>
        <taxon>asterids</taxon>
        <taxon>campanulids</taxon>
        <taxon>Asterales</taxon>
        <taxon>Asteraceae</taxon>
        <taxon>Asteroideae</taxon>
        <taxon>Anthemideae</taxon>
        <taxon>Anthemidinae</taxon>
        <taxon>Tanacetum</taxon>
    </lineage>
</organism>
<accession>A0ABQ5EAL7</accession>
<protein>
    <submittedName>
        <fullName evidence="1">Uncharacterized protein</fullName>
    </submittedName>
</protein>
<dbReference type="EMBL" id="BQNB010016109">
    <property type="protein sequence ID" value="GJT47921.1"/>
    <property type="molecule type" value="Genomic_DNA"/>
</dbReference>
<evidence type="ECO:0000313" key="2">
    <source>
        <dbReference type="Proteomes" id="UP001151760"/>
    </source>
</evidence>
<proteinExistence type="predicted"/>
<keyword evidence="2" id="KW-1185">Reference proteome</keyword>
<name>A0ABQ5EAL7_9ASTR</name>